<accession>A0A913ZM66</accession>
<protein>
    <recommendedName>
        <fullName evidence="7">Calcineurin-binding protein cabin-1</fullName>
    </recommendedName>
</protein>
<feature type="region of interest" description="Disordered" evidence="4">
    <location>
        <begin position="88"/>
        <end position="107"/>
    </location>
</feature>
<feature type="compositionally biased region" description="Polar residues" evidence="4">
    <location>
        <begin position="664"/>
        <end position="674"/>
    </location>
</feature>
<dbReference type="EnsemblMetazoa" id="XM_038196919.1">
    <property type="protein sequence ID" value="XP_038052847.1"/>
    <property type="gene ID" value="LOC119725506"/>
</dbReference>
<feature type="repeat" description="TPR" evidence="3">
    <location>
        <begin position="324"/>
        <end position="357"/>
    </location>
</feature>
<organism evidence="5 6">
    <name type="scientific">Patiria miniata</name>
    <name type="common">Bat star</name>
    <name type="synonym">Asterina miniata</name>
    <dbReference type="NCBI Taxonomy" id="46514"/>
    <lineage>
        <taxon>Eukaryota</taxon>
        <taxon>Metazoa</taxon>
        <taxon>Echinodermata</taxon>
        <taxon>Eleutherozoa</taxon>
        <taxon>Asterozoa</taxon>
        <taxon>Asteroidea</taxon>
        <taxon>Valvatacea</taxon>
        <taxon>Valvatida</taxon>
        <taxon>Asterinidae</taxon>
        <taxon>Patiria</taxon>
    </lineage>
</organism>
<feature type="compositionally biased region" description="Acidic residues" evidence="4">
    <location>
        <begin position="1920"/>
        <end position="1929"/>
    </location>
</feature>
<dbReference type="Proteomes" id="UP000887568">
    <property type="component" value="Unplaced"/>
</dbReference>
<feature type="compositionally biased region" description="Polar residues" evidence="4">
    <location>
        <begin position="1985"/>
        <end position="2002"/>
    </location>
</feature>
<feature type="region of interest" description="Disordered" evidence="4">
    <location>
        <begin position="154"/>
        <end position="239"/>
    </location>
</feature>
<dbReference type="GO" id="GO:0006325">
    <property type="term" value="P:chromatin organization"/>
    <property type="evidence" value="ECO:0007669"/>
    <property type="project" value="InterPro"/>
</dbReference>
<feature type="compositionally biased region" description="Basic and acidic residues" evidence="4">
    <location>
        <begin position="1829"/>
        <end position="1867"/>
    </location>
</feature>
<evidence type="ECO:0000256" key="3">
    <source>
        <dbReference type="PROSITE-ProRule" id="PRU00339"/>
    </source>
</evidence>
<dbReference type="RefSeq" id="XP_038052847.1">
    <property type="nucleotide sequence ID" value="XM_038196919.1"/>
</dbReference>
<feature type="compositionally biased region" description="Basic residues" evidence="4">
    <location>
        <begin position="717"/>
        <end position="728"/>
    </location>
</feature>
<feature type="compositionally biased region" description="Low complexity" evidence="4">
    <location>
        <begin position="675"/>
        <end position="696"/>
    </location>
</feature>
<evidence type="ECO:0000256" key="4">
    <source>
        <dbReference type="SAM" id="MobiDB-lite"/>
    </source>
</evidence>
<dbReference type="OMA" id="EHACRYY"/>
<feature type="compositionally biased region" description="Basic and acidic residues" evidence="4">
    <location>
        <begin position="803"/>
        <end position="817"/>
    </location>
</feature>
<dbReference type="OrthoDB" id="77564at2759"/>
<dbReference type="PANTHER" id="PTHR15502:SF7">
    <property type="entry name" value="CALCINEURIN-BINDING PROTEIN CABIN-1"/>
    <property type="match status" value="1"/>
</dbReference>
<feature type="compositionally biased region" description="Polar residues" evidence="4">
    <location>
        <begin position="567"/>
        <end position="585"/>
    </location>
</feature>
<evidence type="ECO:0008006" key="7">
    <source>
        <dbReference type="Google" id="ProtNLM"/>
    </source>
</evidence>
<feature type="compositionally biased region" description="Low complexity" evidence="4">
    <location>
        <begin position="172"/>
        <end position="181"/>
    </location>
</feature>
<dbReference type="SMART" id="SM00028">
    <property type="entry name" value="TPR"/>
    <property type="match status" value="5"/>
</dbReference>
<dbReference type="InterPro" id="IPR033053">
    <property type="entry name" value="Hir3/CABIN1"/>
</dbReference>
<feature type="compositionally biased region" description="Polar residues" evidence="4">
    <location>
        <begin position="89"/>
        <end position="98"/>
    </location>
</feature>
<evidence type="ECO:0000256" key="2">
    <source>
        <dbReference type="ARBA" id="ARBA00023242"/>
    </source>
</evidence>
<feature type="compositionally biased region" description="Basic and acidic residues" evidence="4">
    <location>
        <begin position="2082"/>
        <end position="2131"/>
    </location>
</feature>
<feature type="region of interest" description="Disordered" evidence="4">
    <location>
        <begin position="1"/>
        <end position="25"/>
    </location>
</feature>
<feature type="compositionally biased region" description="Basic and acidic residues" evidence="4">
    <location>
        <begin position="1930"/>
        <end position="1944"/>
    </location>
</feature>
<feature type="compositionally biased region" description="Polar residues" evidence="4">
    <location>
        <begin position="786"/>
        <end position="802"/>
    </location>
</feature>
<feature type="compositionally biased region" description="Polar residues" evidence="4">
    <location>
        <begin position="611"/>
        <end position="621"/>
    </location>
</feature>
<dbReference type="InterPro" id="IPR011990">
    <property type="entry name" value="TPR-like_helical_dom_sf"/>
</dbReference>
<feature type="compositionally biased region" description="Basic and acidic residues" evidence="4">
    <location>
        <begin position="229"/>
        <end position="239"/>
    </location>
</feature>
<keyword evidence="2" id="KW-0539">Nucleus</keyword>
<dbReference type="GO" id="GO:0005634">
    <property type="term" value="C:nucleus"/>
    <property type="evidence" value="ECO:0007669"/>
    <property type="project" value="UniProtKB-SubCell"/>
</dbReference>
<keyword evidence="6" id="KW-1185">Reference proteome</keyword>
<name>A0A913ZM66_PATMI</name>
<dbReference type="Gene3D" id="1.25.40.10">
    <property type="entry name" value="Tetratricopeptide repeat domain"/>
    <property type="match status" value="2"/>
</dbReference>
<feature type="compositionally biased region" description="Polar residues" evidence="4">
    <location>
        <begin position="213"/>
        <end position="224"/>
    </location>
</feature>
<feature type="compositionally biased region" description="Basic and acidic residues" evidence="4">
    <location>
        <begin position="2012"/>
        <end position="2073"/>
    </location>
</feature>
<evidence type="ECO:0000256" key="1">
    <source>
        <dbReference type="ARBA" id="ARBA00004123"/>
    </source>
</evidence>
<feature type="region of interest" description="Disordered" evidence="4">
    <location>
        <begin position="1985"/>
        <end position="2131"/>
    </location>
</feature>
<feature type="region of interest" description="Disordered" evidence="4">
    <location>
        <begin position="1629"/>
        <end position="1961"/>
    </location>
</feature>
<dbReference type="GeneID" id="119725506"/>
<feature type="region of interest" description="Disordered" evidence="4">
    <location>
        <begin position="2370"/>
        <end position="2417"/>
    </location>
</feature>
<feature type="compositionally biased region" description="Basic and acidic residues" evidence="4">
    <location>
        <begin position="1752"/>
        <end position="1769"/>
    </location>
</feature>
<feature type="compositionally biased region" description="Polar residues" evidence="4">
    <location>
        <begin position="2370"/>
        <end position="2388"/>
    </location>
</feature>
<evidence type="ECO:0000313" key="5">
    <source>
        <dbReference type="EnsemblMetazoa" id="XP_038052847.1"/>
    </source>
</evidence>
<dbReference type="GO" id="GO:0031491">
    <property type="term" value="F:nucleosome binding"/>
    <property type="evidence" value="ECO:0007669"/>
    <property type="project" value="TreeGrafter"/>
</dbReference>
<comment type="subcellular location">
    <subcellularLocation>
        <location evidence="1">Nucleus</location>
    </subcellularLocation>
</comment>
<feature type="compositionally biased region" description="Low complexity" evidence="4">
    <location>
        <begin position="2403"/>
        <end position="2417"/>
    </location>
</feature>
<keyword evidence="3" id="KW-0802">TPR repeat</keyword>
<proteinExistence type="predicted"/>
<dbReference type="InterPro" id="IPR019734">
    <property type="entry name" value="TPR_rpt"/>
</dbReference>
<feature type="compositionally biased region" description="Low complexity" evidence="4">
    <location>
        <begin position="625"/>
        <end position="663"/>
    </location>
</feature>
<dbReference type="PROSITE" id="PS50005">
    <property type="entry name" value="TPR"/>
    <property type="match status" value="1"/>
</dbReference>
<feature type="compositionally biased region" description="Low complexity" evidence="4">
    <location>
        <begin position="1891"/>
        <end position="1919"/>
    </location>
</feature>
<dbReference type="SUPFAM" id="SSF48452">
    <property type="entry name" value="TPR-like"/>
    <property type="match status" value="2"/>
</dbReference>
<evidence type="ECO:0000313" key="6">
    <source>
        <dbReference type="Proteomes" id="UP000887568"/>
    </source>
</evidence>
<sequence>MPRLIKKKDSQRIQGREGDDASEDSCSFSAKYLHVRPAADVLNSGKLPAVTELGEGETVQGDGARPDDAAAVLKKRLLLMSGKLPALTPRSTQESQANEPAFPDAPDPLLIRIGAKGRDVAETQTGIGAPRAKEQIPGGDASQLGQRCTVELGEESASGFRRRLSSSGTKRTTVTTTAATTEENRMRSPGIPSHHRVAFSDAKKAMSDRLSGNAGQRSQAQRESISGRFNDRPEKESFSKMKILALNESSSDDSESEVEMEISKEAQEAEAYSLYNKALDLQRAKNNAEAESTYQQLLSIPLLAEVEPPEDNETMRNPGLMLKYLTYKNLGSMAYQKKDLNAAMEHYLEAVAYDETDVTVWYRIGTMAVILYQLPLARLSFMQALKCSPKHWPSLDNLCTVQYALNDYAGCLYYICQALERDRKYIKGVVLREKMFKDQPSLRKDSYNLFKNCQDAIHPSQIDKSEAQKIIKEALSLRKERRALGRREPRPLVKFLTPFSSFASFTWKGLGERLVALYDHLVNSSPPLSLCCKIDMSEFVQHPEDQEPKAAEETQVTPVDAPHDTPMDTTENTPQDNTQSKSCATESKAVSGGEDIQQSSGDNEESRLLESQEQNPQQTLKETLPRTPQQTQEPTLQQTPQATPQMTPQQTQEQTLQQTASQTPQEMPQETPKNTPMETSQQTPQQTQEQTPQQTPGASSDMEDSVAMETKPVPGKTKVRRGPKRKREKAINPVPGNRRSTRVRNTVGKKKEESVNYQEILRQFLPSSLQDSGVEDDSDDAERRPSGQTETNQQQTLTSNRTENTDQDRPIRSVESDTDQSEKVWHFLAKRQRNSGIIVVLDEYLREVVTRLQGTWPTGLASVFLQAYCRSRQRVSLPNIFSSEYSNDFKTSTGYVMLTFAELKLDQLISAGKGTPSGSAKKTDPKAMGKFIDEDLGYMQMLTNSGAIPEDRWRDFIVRVHWLKARYMTLLGKSEDAIGSFDECTDILSEPRPDGDDTERVIILPNCKVDNRITVDLIKEQLKSTQHSQSLEEVQRFYDADNYERVTTLLLPTLQDAAVASSRRLLKEGATPQRPSQLLLLHRSLLKLNDYKQCVICGAASICEALQEVAVAKTTPLRDEWIDVTMELFTIFDKALCQDVGSLKQLERPLRVRLTSAIISAVELCMDTDSNFPQDVLPWVVLYRLIKHEEDQLATMATQDGGGRPSTPMIPSSLMLLDTAHDYLGRRSWCCNSNGAFLRLYISVLSREIAMGKEEDPHPFLSDLQYSLEQCFFCLNGHPSKKTKARHLQDHGVEELPMDLEDARLIFDYFKPSVLPEFDSYKTSSMSGDLESLLLKIVRIIPPMDDPPITMETLQGYIEAKTDVPPSIPEDRPIVRPVVKEVYYLLADFYFKNKELFKAIKLYMQDLCVCPNRLDSWAGMALARSGRLELKFNMCDSKTEGTIYKHSVAALRCFQRALEIDQANRSLWIEYGSMAYMVHSYASRQLKQRDQFSLTDDIVEFLQEKRSECLGLAEKCFEAARQCEVDGEEEEWLVHYMLGKVAEKQQTNPEEFLEHYKKAAYYLHEDEAKYPKKVAYHNPPDLSLEALEMYFRLHASILKLLDKPETSFRGDYAMLQRYVMDAMDEPFVSAQEKTDTSEPPSSADNDPDTKSPVPSVKVQLEDKGQGDAKGQEVKPKVPGSPLFVATPTDHDYVRSRGRKRQLVMTTTDASSEFPMLSHDDHASGTSNPQSQDKDAVGGPTSAAELLKSFAKIHTDIQDQPPEKRRRVEDLAGPETACPNDGQSAEPRSDFETSKAASPKSLDRQKESETQEGADDKLMPASGEGNQSEAESRTEPDLKGLPEAKPGDVKEEEKTNEKKLTEKEHEDGGPLSDAGGKVSSERQQFATSGEPEVTNAVTTETAAQTNLESETSTSVIIISSEESEDQMDSEESTKMTKEVIAKMKDSPTAAGSKVREAAGEQKNVVIKETATQASEESVSNISAITISSGDSEEQMQFTGSAASSREIEDDVGDDSKMDAKEADNKTSEKCKEEESTMKKAREGNLQDDLKKNEKTSEILEKQVADDLTTTKETEQDLGDGLETDEKMVVDVKPDKKQDADDKTVSDKDDGKASDGRQPEDEGKKTEATCGRSQEEQRAWLMERCLEAMKLCLSRFPQHYKSLYRMANAYAVSETAQGLKWSRDLLLGSSQPWQHMAHMPSPGLFAEHWKTKNLFHGVWRIPISEIDRSGSFSWHMYRSVTLLIDVLSRLRDHSMLLQIAVKLNRTPELGKKFLRDFDRQFLARHCYKICVEVLAEEIELAKKGDKEQQQQAVLSAYRLVQTVQNKLQTDPSLPTKLLCLAFKIFRNMQTGSDVAVLDQAVRFCLQHRLASKTPQTPTSQPEFTFSSPQPSKERISAVTPDRQGDTQSSTQGSTCSSTQ</sequence>
<feature type="compositionally biased region" description="Basic and acidic residues" evidence="4">
    <location>
        <begin position="1800"/>
        <end position="1817"/>
    </location>
</feature>
<feature type="compositionally biased region" description="Basic and acidic residues" evidence="4">
    <location>
        <begin position="1659"/>
        <end position="1675"/>
    </location>
</feature>
<reference evidence="5" key="1">
    <citation type="submission" date="2022-11" db="UniProtKB">
        <authorList>
            <consortium name="EnsemblMetazoa"/>
        </authorList>
    </citation>
    <scope>IDENTIFICATION</scope>
</reference>
<feature type="compositionally biased region" description="Basic and acidic residues" evidence="4">
    <location>
        <begin position="7"/>
        <end position="19"/>
    </location>
</feature>
<dbReference type="PANTHER" id="PTHR15502">
    <property type="entry name" value="CALCINEURIN-BINDING PROTEIN CABIN 1-RELATED"/>
    <property type="match status" value="1"/>
</dbReference>
<feature type="region of interest" description="Disordered" evidence="4">
    <location>
        <begin position="544"/>
        <end position="817"/>
    </location>
</feature>